<dbReference type="InterPro" id="IPR025007">
    <property type="entry name" value="DUF3899"/>
</dbReference>
<name>A0A846TYI1_9BACI</name>
<keyword evidence="1" id="KW-1133">Transmembrane helix</keyword>
<proteinExistence type="predicted"/>
<gene>
    <name evidence="3" type="ORF">GWK17_18440</name>
</gene>
<sequence length="119" mass="13647">MRNRFGKIFFGFFISQLLVLILSLVYQQSITLLSYVNISFYIASILLFTSLIVFTVNSGFFDAISYSFRTVFAGKEEKKKSFTEMTPLSELVTINANPLFLVGLLDFIVMLATLYVYYL</sequence>
<protein>
    <submittedName>
        <fullName evidence="3">DUF3899 domain-containing protein</fullName>
    </submittedName>
</protein>
<evidence type="ECO:0000259" key="2">
    <source>
        <dbReference type="Pfam" id="PF13038"/>
    </source>
</evidence>
<keyword evidence="1" id="KW-0472">Membrane</keyword>
<dbReference type="AlphaFoldDB" id="A0A846TYI1"/>
<dbReference type="Pfam" id="PF13038">
    <property type="entry name" value="DUF3899"/>
    <property type="match status" value="1"/>
</dbReference>
<feature type="transmembrane region" description="Helical" evidence="1">
    <location>
        <begin position="38"/>
        <end position="60"/>
    </location>
</feature>
<reference evidence="3 4" key="1">
    <citation type="submission" date="2020-03" db="EMBL/GenBank/DDBJ databases">
        <authorList>
            <person name="Sun Q."/>
        </authorList>
    </citation>
    <scope>NUCLEOTIDE SEQUENCE [LARGE SCALE GENOMIC DNA]</scope>
    <source>
        <strain evidence="3 4">KACC 21451</strain>
    </source>
</reference>
<organism evidence="3 4">
    <name type="scientific">Mesobacillus selenatarsenatis</name>
    <dbReference type="NCBI Taxonomy" id="388741"/>
    <lineage>
        <taxon>Bacteria</taxon>
        <taxon>Bacillati</taxon>
        <taxon>Bacillota</taxon>
        <taxon>Bacilli</taxon>
        <taxon>Bacillales</taxon>
        <taxon>Bacillaceae</taxon>
        <taxon>Mesobacillus</taxon>
    </lineage>
</organism>
<keyword evidence="1" id="KW-0812">Transmembrane</keyword>
<dbReference type="Proteomes" id="UP000587942">
    <property type="component" value="Unassembled WGS sequence"/>
</dbReference>
<dbReference type="EMBL" id="JAAVUM010000015">
    <property type="protein sequence ID" value="NKE07431.1"/>
    <property type="molecule type" value="Genomic_DNA"/>
</dbReference>
<evidence type="ECO:0000313" key="4">
    <source>
        <dbReference type="Proteomes" id="UP000587942"/>
    </source>
</evidence>
<comment type="caution">
    <text evidence="3">The sequence shown here is derived from an EMBL/GenBank/DDBJ whole genome shotgun (WGS) entry which is preliminary data.</text>
</comment>
<feature type="domain" description="DUF3899" evidence="2">
    <location>
        <begin position="36"/>
        <end position="114"/>
    </location>
</feature>
<evidence type="ECO:0000256" key="1">
    <source>
        <dbReference type="SAM" id="Phobius"/>
    </source>
</evidence>
<feature type="transmembrane region" description="Helical" evidence="1">
    <location>
        <begin position="7"/>
        <end position="26"/>
    </location>
</feature>
<accession>A0A846TYI1</accession>
<dbReference type="RefSeq" id="WP_167833825.1">
    <property type="nucleotide sequence ID" value="NZ_JAAVUM010000015.1"/>
</dbReference>
<feature type="transmembrane region" description="Helical" evidence="1">
    <location>
        <begin position="99"/>
        <end position="118"/>
    </location>
</feature>
<evidence type="ECO:0000313" key="3">
    <source>
        <dbReference type="EMBL" id="NKE07431.1"/>
    </source>
</evidence>